<dbReference type="AlphaFoldDB" id="A0AAV4S3I0"/>
<evidence type="ECO:0000313" key="2">
    <source>
        <dbReference type="EMBL" id="GIY28162.1"/>
    </source>
</evidence>
<comment type="caution">
    <text evidence="2">The sequence shown here is derived from an EMBL/GenBank/DDBJ whole genome shotgun (WGS) entry which is preliminary data.</text>
</comment>
<gene>
    <name evidence="2" type="ORF">CEXT_808511</name>
</gene>
<accession>A0AAV4S3I0</accession>
<feature type="compositionally biased region" description="Low complexity" evidence="1">
    <location>
        <begin position="40"/>
        <end position="52"/>
    </location>
</feature>
<evidence type="ECO:0000313" key="3">
    <source>
        <dbReference type="Proteomes" id="UP001054945"/>
    </source>
</evidence>
<protein>
    <submittedName>
        <fullName evidence="2">Uncharacterized protein</fullName>
    </submittedName>
</protein>
<sequence>MSPERASPMRDGRGELVSVHDGSRNMSHLQRFVRNERSPHANSNSPAANGNPLSRNEPCAIKWQRIVMIWQGF</sequence>
<keyword evidence="3" id="KW-1185">Reference proteome</keyword>
<proteinExistence type="predicted"/>
<reference evidence="2 3" key="1">
    <citation type="submission" date="2021-06" db="EMBL/GenBank/DDBJ databases">
        <title>Caerostris extrusa draft genome.</title>
        <authorList>
            <person name="Kono N."/>
            <person name="Arakawa K."/>
        </authorList>
    </citation>
    <scope>NUCLEOTIDE SEQUENCE [LARGE SCALE GENOMIC DNA]</scope>
</reference>
<name>A0AAV4S3I0_CAEEX</name>
<organism evidence="2 3">
    <name type="scientific">Caerostris extrusa</name>
    <name type="common">Bark spider</name>
    <name type="synonym">Caerostris bankana</name>
    <dbReference type="NCBI Taxonomy" id="172846"/>
    <lineage>
        <taxon>Eukaryota</taxon>
        <taxon>Metazoa</taxon>
        <taxon>Ecdysozoa</taxon>
        <taxon>Arthropoda</taxon>
        <taxon>Chelicerata</taxon>
        <taxon>Arachnida</taxon>
        <taxon>Araneae</taxon>
        <taxon>Araneomorphae</taxon>
        <taxon>Entelegynae</taxon>
        <taxon>Araneoidea</taxon>
        <taxon>Araneidae</taxon>
        <taxon>Caerostris</taxon>
    </lineage>
</organism>
<dbReference type="EMBL" id="BPLR01008912">
    <property type="protein sequence ID" value="GIY28162.1"/>
    <property type="molecule type" value="Genomic_DNA"/>
</dbReference>
<feature type="region of interest" description="Disordered" evidence="1">
    <location>
        <begin position="1"/>
        <end position="56"/>
    </location>
</feature>
<dbReference type="Proteomes" id="UP001054945">
    <property type="component" value="Unassembled WGS sequence"/>
</dbReference>
<evidence type="ECO:0000256" key="1">
    <source>
        <dbReference type="SAM" id="MobiDB-lite"/>
    </source>
</evidence>